<dbReference type="Gene3D" id="2.60.120.260">
    <property type="entry name" value="Galactose-binding domain-like"/>
    <property type="match status" value="1"/>
</dbReference>
<dbReference type="Pfam" id="PF02836">
    <property type="entry name" value="Glyco_hydro_2_C"/>
    <property type="match status" value="1"/>
</dbReference>
<feature type="domain" description="DUF4982" evidence="8">
    <location>
        <begin position="619"/>
        <end position="677"/>
    </location>
</feature>
<evidence type="ECO:0000259" key="5">
    <source>
        <dbReference type="Pfam" id="PF00703"/>
    </source>
</evidence>
<dbReference type="Gene3D" id="2.60.40.10">
    <property type="entry name" value="Immunoglobulins"/>
    <property type="match status" value="3"/>
</dbReference>
<dbReference type="PRINTS" id="PR00132">
    <property type="entry name" value="GLHYDRLASE2"/>
</dbReference>
<feature type="domain" description="Glycoside hydrolase family 2" evidence="9">
    <location>
        <begin position="691"/>
        <end position="791"/>
    </location>
</feature>
<dbReference type="InterPro" id="IPR008964">
    <property type="entry name" value="Invasin/intimin_cell_adhesion"/>
</dbReference>
<dbReference type="Proteomes" id="UP000077667">
    <property type="component" value="Chromosome"/>
</dbReference>
<protein>
    <submittedName>
        <fullName evidence="10">Glycoside hydrolase</fullName>
    </submittedName>
</protein>
<dbReference type="KEGG" id="nia:A8C56_04000"/>
<dbReference type="EMBL" id="CP015772">
    <property type="protein sequence ID" value="ANH80259.1"/>
    <property type="molecule type" value="Genomic_DNA"/>
</dbReference>
<evidence type="ECO:0000256" key="1">
    <source>
        <dbReference type="ARBA" id="ARBA00007401"/>
    </source>
</evidence>
<dbReference type="InterPro" id="IPR023232">
    <property type="entry name" value="Glyco_hydro_2_AS"/>
</dbReference>
<comment type="similarity">
    <text evidence="1">Belongs to the glycosyl hydrolase 2 family.</text>
</comment>
<dbReference type="SUPFAM" id="SSF49373">
    <property type="entry name" value="Invasin/intimin cell-adhesion fragments"/>
    <property type="match status" value="1"/>
</dbReference>
<feature type="signal peptide" evidence="4">
    <location>
        <begin position="1"/>
        <end position="19"/>
    </location>
</feature>
<dbReference type="Pfam" id="PF16355">
    <property type="entry name" value="DUF4982"/>
    <property type="match status" value="1"/>
</dbReference>
<evidence type="ECO:0000259" key="7">
    <source>
        <dbReference type="Pfam" id="PF02837"/>
    </source>
</evidence>
<evidence type="ECO:0000313" key="11">
    <source>
        <dbReference type="Proteomes" id="UP000077667"/>
    </source>
</evidence>
<dbReference type="InterPro" id="IPR008979">
    <property type="entry name" value="Galactose-bd-like_sf"/>
</dbReference>
<keyword evidence="3" id="KW-0326">Glycosidase</keyword>
<dbReference type="RefSeq" id="WP_067752375.1">
    <property type="nucleotide sequence ID" value="NZ_CP015772.1"/>
</dbReference>
<evidence type="ECO:0000256" key="4">
    <source>
        <dbReference type="SAM" id="SignalP"/>
    </source>
</evidence>
<dbReference type="InterPro" id="IPR006102">
    <property type="entry name" value="Ig-like_GH2"/>
</dbReference>
<dbReference type="InterPro" id="IPR006101">
    <property type="entry name" value="Glyco_hydro_2"/>
</dbReference>
<dbReference type="PANTHER" id="PTHR42732:SF1">
    <property type="entry name" value="BETA-MANNOSIDASE"/>
    <property type="match status" value="1"/>
</dbReference>
<dbReference type="InterPro" id="IPR006103">
    <property type="entry name" value="Glyco_hydro_2_cat"/>
</dbReference>
<dbReference type="InterPro" id="IPR032311">
    <property type="entry name" value="DUF4982"/>
</dbReference>
<evidence type="ECO:0000313" key="10">
    <source>
        <dbReference type="EMBL" id="ANH80259.1"/>
    </source>
</evidence>
<dbReference type="AlphaFoldDB" id="A0A1A9HZL4"/>
<name>A0A1A9HZL4_9BACT</name>
<dbReference type="OrthoDB" id="9801077at2"/>
<proteinExistence type="inferred from homology"/>
<feature type="domain" description="Glycosyl hydrolases family 2 sugar binding" evidence="7">
    <location>
        <begin position="81"/>
        <end position="174"/>
    </location>
</feature>
<sequence length="796" mass="89828">MKHVLLLIGMVMNVLMVSAQRTTIDFNKGWKFMLADATSYKNTDFNDAAWRRLDLPHDWSIEGRFNAANPAGNAGGALPGGVGWYRKTFSLPETGEQRRVYLQFDGIYRNSEVWINGQYLGKWPYGYTAFQYELTSYLKKGNQKNVIAVRVDNAQQPNSRWYSGSGIYRDVRLVITRQVALEHWGVFVTTPEVTRGRALVNVAATLHEAVPVPVLIVNKIYDSKGVLVAHSNARLATQERVSLQKLPVNNPELWSVDHPALYRLVTQVYAGALLTDTDTTSFGIRYFNFNAKSGFSLNGDHLKIQGVCLHHDLGALGAAFNRSAARRQLQRLKDMGCNAIRTAHNPPAAAFLDLCDEMGFLVMDESFDMWAKKKNKYDYSGDFLKWHQRDLEHMVKRDRNHPAVFIWSIGNEIREQFDSTGITLAKELVHIVKSLDTTRPVTCALSENDPAKNFIYQSKALDVVGLNYHIEAYEDFPKNFPDEKFIATENVSGLATRGHYDLPADSLRYWPPSSKFKYVPEGNADYTVSAYDNVAAYWGSTHEQTWRIIKKHDYLSGLFVWSGFDFLGEPVPYPYPARSSYYGIIDLAGFPKDVYYMYQSEWTKKTVLHIAPHWNWRKGQNVDVKIYYNNADEVELFLNGRSLGKKTKPDTAFHVLWKVPYEPGMLKAVSYKKGSRVLERTIRTAGTPARIEATVENPNIRLAANELAYITIRILDREGNLVPDAGNEVAVTTGANAEVIAMDNGYQADQEPFRAPQRKAYNGMALAIVKGLKKGTATITVTAKGMQRATVSVSIQ</sequence>
<dbReference type="SUPFAM" id="SSF49785">
    <property type="entry name" value="Galactose-binding domain-like"/>
    <property type="match status" value="1"/>
</dbReference>
<evidence type="ECO:0000256" key="2">
    <source>
        <dbReference type="ARBA" id="ARBA00022801"/>
    </source>
</evidence>
<keyword evidence="11" id="KW-1185">Reference proteome</keyword>
<dbReference type="Gene3D" id="3.20.20.80">
    <property type="entry name" value="Glycosidases"/>
    <property type="match status" value="1"/>
</dbReference>
<dbReference type="Pfam" id="PF00703">
    <property type="entry name" value="Glyco_hydro_2"/>
    <property type="match status" value="1"/>
</dbReference>
<dbReference type="GO" id="GO:0004553">
    <property type="term" value="F:hydrolase activity, hydrolyzing O-glycosyl compounds"/>
    <property type="evidence" value="ECO:0007669"/>
    <property type="project" value="InterPro"/>
</dbReference>
<feature type="chain" id="PRO_5008389643" evidence="4">
    <location>
        <begin position="20"/>
        <end position="796"/>
    </location>
</feature>
<dbReference type="InterPro" id="IPR013783">
    <property type="entry name" value="Ig-like_fold"/>
</dbReference>
<evidence type="ECO:0000259" key="9">
    <source>
        <dbReference type="Pfam" id="PF18565"/>
    </source>
</evidence>
<keyword evidence="4" id="KW-0732">Signal</keyword>
<dbReference type="InterPro" id="IPR017853">
    <property type="entry name" value="GH"/>
</dbReference>
<evidence type="ECO:0000259" key="8">
    <source>
        <dbReference type="Pfam" id="PF16355"/>
    </source>
</evidence>
<feature type="domain" description="Glycoside hydrolase family 2 catalytic" evidence="6">
    <location>
        <begin position="293"/>
        <end position="478"/>
    </location>
</feature>
<dbReference type="Pfam" id="PF02837">
    <property type="entry name" value="Glyco_hydro_2_N"/>
    <property type="match status" value="1"/>
</dbReference>
<accession>A0A1A9HZL4</accession>
<dbReference type="STRING" id="1176587.A8C56_04000"/>
<dbReference type="PANTHER" id="PTHR42732">
    <property type="entry name" value="BETA-GALACTOSIDASE"/>
    <property type="match status" value="1"/>
</dbReference>
<dbReference type="PROSITE" id="PS00608">
    <property type="entry name" value="GLYCOSYL_HYDROL_F2_2"/>
    <property type="match status" value="1"/>
</dbReference>
<keyword evidence="2 10" id="KW-0378">Hydrolase</keyword>
<dbReference type="SUPFAM" id="SSF51445">
    <property type="entry name" value="(Trans)glycosidases"/>
    <property type="match status" value="1"/>
</dbReference>
<dbReference type="InterPro" id="IPR051913">
    <property type="entry name" value="GH2_Domain-Containing"/>
</dbReference>
<evidence type="ECO:0000256" key="3">
    <source>
        <dbReference type="ARBA" id="ARBA00023295"/>
    </source>
</evidence>
<gene>
    <name evidence="10" type="ORF">A8C56_04000</name>
</gene>
<dbReference type="InterPro" id="IPR006104">
    <property type="entry name" value="Glyco_hydro_2_N"/>
</dbReference>
<organism evidence="10 11">
    <name type="scientific">Niabella ginsenosidivorans</name>
    <dbReference type="NCBI Taxonomy" id="1176587"/>
    <lineage>
        <taxon>Bacteria</taxon>
        <taxon>Pseudomonadati</taxon>
        <taxon>Bacteroidota</taxon>
        <taxon>Chitinophagia</taxon>
        <taxon>Chitinophagales</taxon>
        <taxon>Chitinophagaceae</taxon>
        <taxon>Niabella</taxon>
    </lineage>
</organism>
<dbReference type="InterPro" id="IPR040605">
    <property type="entry name" value="Glyco_hydro2_dom5"/>
</dbReference>
<dbReference type="GO" id="GO:0005975">
    <property type="term" value="P:carbohydrate metabolic process"/>
    <property type="evidence" value="ECO:0007669"/>
    <property type="project" value="InterPro"/>
</dbReference>
<dbReference type="Pfam" id="PF18565">
    <property type="entry name" value="Glyco_hydro2_C5"/>
    <property type="match status" value="1"/>
</dbReference>
<dbReference type="InterPro" id="IPR036156">
    <property type="entry name" value="Beta-gal/glucu_dom_sf"/>
</dbReference>
<feature type="domain" description="Glycoside hydrolase family 2 immunoglobulin-like beta-sandwich" evidence="5">
    <location>
        <begin position="188"/>
        <end position="285"/>
    </location>
</feature>
<reference evidence="10 11" key="1">
    <citation type="submission" date="2016-05" db="EMBL/GenBank/DDBJ databases">
        <title>Niabella ginsenosidivorans BS26 whole genome sequencing.</title>
        <authorList>
            <person name="Im W.T."/>
            <person name="Siddiqi M.Z."/>
        </authorList>
    </citation>
    <scope>NUCLEOTIDE SEQUENCE [LARGE SCALE GENOMIC DNA]</scope>
    <source>
        <strain evidence="10 11">BS26</strain>
    </source>
</reference>
<evidence type="ECO:0000259" key="6">
    <source>
        <dbReference type="Pfam" id="PF02836"/>
    </source>
</evidence>
<dbReference type="SUPFAM" id="SSF49303">
    <property type="entry name" value="beta-Galactosidase/glucuronidase domain"/>
    <property type="match status" value="1"/>
</dbReference>